<dbReference type="NCBIfam" id="NF005413">
    <property type="entry name" value="PRK06986.1"/>
    <property type="match status" value="1"/>
</dbReference>
<dbReference type="EMBL" id="CP001089">
    <property type="protein sequence ID" value="ACD96989.1"/>
    <property type="molecule type" value="Genomic_DNA"/>
</dbReference>
<dbReference type="HOGENOM" id="CLU_014793_8_1_7"/>
<dbReference type="SUPFAM" id="SSF88946">
    <property type="entry name" value="Sigma2 domain of RNA polymerase sigma factors"/>
    <property type="match status" value="1"/>
</dbReference>
<dbReference type="InterPro" id="IPR014284">
    <property type="entry name" value="RNA_pol_sigma-70_dom"/>
</dbReference>
<dbReference type="PIRSF" id="PIRSF000770">
    <property type="entry name" value="RNA_pol_sigma-SigE/K"/>
    <property type="match status" value="1"/>
</dbReference>
<dbReference type="InterPro" id="IPR007627">
    <property type="entry name" value="RNA_pol_sigma70_r2"/>
</dbReference>
<dbReference type="Gene3D" id="1.20.140.160">
    <property type="match status" value="1"/>
</dbReference>
<evidence type="ECO:0000259" key="5">
    <source>
        <dbReference type="Pfam" id="PF04539"/>
    </source>
</evidence>
<dbReference type="InterPro" id="IPR013325">
    <property type="entry name" value="RNA_pol_sigma_r2"/>
</dbReference>
<dbReference type="InterPro" id="IPR007630">
    <property type="entry name" value="RNA_pol_sigma70_r4"/>
</dbReference>
<dbReference type="Pfam" id="PF04542">
    <property type="entry name" value="Sigma70_r2"/>
    <property type="match status" value="1"/>
</dbReference>
<dbReference type="RefSeq" id="WP_012471313.1">
    <property type="nucleotide sequence ID" value="NC_010814.1"/>
</dbReference>
<dbReference type="GO" id="GO:0003677">
    <property type="term" value="F:DNA binding"/>
    <property type="evidence" value="ECO:0007669"/>
    <property type="project" value="UniProtKB-KW"/>
</dbReference>
<evidence type="ECO:0000256" key="4">
    <source>
        <dbReference type="ARBA" id="ARBA00023163"/>
    </source>
</evidence>
<proteinExistence type="predicted"/>
<dbReference type="GO" id="GO:0006352">
    <property type="term" value="P:DNA-templated transcription initiation"/>
    <property type="evidence" value="ECO:0007669"/>
    <property type="project" value="InterPro"/>
</dbReference>
<dbReference type="NCBIfam" id="TIGR02937">
    <property type="entry name" value="sigma70-ECF"/>
    <property type="match status" value="1"/>
</dbReference>
<evidence type="ECO:0000313" key="8">
    <source>
        <dbReference type="EMBL" id="ACD96989.1"/>
    </source>
</evidence>
<evidence type="ECO:0000256" key="2">
    <source>
        <dbReference type="ARBA" id="ARBA00023082"/>
    </source>
</evidence>
<dbReference type="Pfam" id="PF04539">
    <property type="entry name" value="Sigma70_r3"/>
    <property type="match status" value="1"/>
</dbReference>
<keyword evidence="2" id="KW-0731">Sigma factor</keyword>
<dbReference type="EC" id="4.1.1.65" evidence="8"/>
<dbReference type="GO" id="GO:0004609">
    <property type="term" value="F:phosphatidylserine decarboxylase activity"/>
    <property type="evidence" value="ECO:0007669"/>
    <property type="project" value="UniProtKB-EC"/>
</dbReference>
<gene>
    <name evidence="8" type="ordered locus">Glov_3283</name>
</gene>
<dbReference type="PANTHER" id="PTHR30385">
    <property type="entry name" value="SIGMA FACTOR F FLAGELLAR"/>
    <property type="match status" value="1"/>
</dbReference>
<evidence type="ECO:0000259" key="7">
    <source>
        <dbReference type="Pfam" id="PF04545"/>
    </source>
</evidence>
<feature type="domain" description="RNA polymerase sigma-70 region 4" evidence="7">
    <location>
        <begin position="194"/>
        <end position="242"/>
    </location>
</feature>
<dbReference type="Proteomes" id="UP000002420">
    <property type="component" value="Chromosome"/>
</dbReference>
<dbReference type="InterPro" id="IPR012845">
    <property type="entry name" value="RNA_pol_sigma_FliA_WhiG"/>
</dbReference>
<keyword evidence="3" id="KW-0238">DNA-binding</keyword>
<dbReference type="AlphaFoldDB" id="B3EAV6"/>
<protein>
    <submittedName>
        <fullName evidence="8">RNA polymerase, sigma 28 subunit, FliA/WhiG</fullName>
        <ecNumber evidence="8">4.1.1.65</ecNumber>
    </submittedName>
</protein>
<dbReference type="Pfam" id="PF04545">
    <property type="entry name" value="Sigma70_r4"/>
    <property type="match status" value="1"/>
</dbReference>
<feature type="domain" description="RNA polymerase sigma-70 region 2" evidence="6">
    <location>
        <begin position="22"/>
        <end position="91"/>
    </location>
</feature>
<dbReference type="InterPro" id="IPR000943">
    <property type="entry name" value="RNA_pol_sigma70"/>
</dbReference>
<keyword evidence="9" id="KW-1185">Reference proteome</keyword>
<dbReference type="SUPFAM" id="SSF88659">
    <property type="entry name" value="Sigma3 and sigma4 domains of RNA polymerase sigma factors"/>
    <property type="match status" value="2"/>
</dbReference>
<evidence type="ECO:0000313" key="9">
    <source>
        <dbReference type="Proteomes" id="UP000002420"/>
    </source>
</evidence>
<dbReference type="KEGG" id="glo:Glov_3283"/>
<dbReference type="Gene3D" id="1.10.1740.10">
    <property type="match status" value="1"/>
</dbReference>
<dbReference type="InterPro" id="IPR013324">
    <property type="entry name" value="RNA_pol_sigma_r3/r4-like"/>
</dbReference>
<keyword evidence="8" id="KW-0456">Lyase</keyword>
<sequence>MSRLRAYEEQVGERSHQLRETMITSHLPLVRYLVNRFTAQLPSHIDPQDLASAAVIGLIHAADRYDPGRGVQFKTFAEQHIRGAILDELRACDPLSRTMRDKCKMVEREMHRQEHQLGRNPTGREMAEALQISLDDYYGLLDEIHEFSFISIDDSWDDDEGHPLSLADILGDDENKGPQCQVMAGQAAQALGSAIESLPEKERLAVTLYYYEELNLKEIGAVLGLTESRICQILSQAMIRLKGKLKPFRP</sequence>
<dbReference type="CDD" id="cd06171">
    <property type="entry name" value="Sigma70_r4"/>
    <property type="match status" value="1"/>
</dbReference>
<keyword evidence="4" id="KW-0804">Transcription</keyword>
<evidence type="ECO:0000259" key="6">
    <source>
        <dbReference type="Pfam" id="PF04542"/>
    </source>
</evidence>
<organism evidence="8 9">
    <name type="scientific">Trichlorobacter lovleyi (strain ATCC BAA-1151 / DSM 17278 / SZ)</name>
    <name type="common">Geobacter lovleyi</name>
    <dbReference type="NCBI Taxonomy" id="398767"/>
    <lineage>
        <taxon>Bacteria</taxon>
        <taxon>Pseudomonadati</taxon>
        <taxon>Thermodesulfobacteriota</taxon>
        <taxon>Desulfuromonadia</taxon>
        <taxon>Geobacterales</taxon>
        <taxon>Geobacteraceae</taxon>
        <taxon>Trichlorobacter</taxon>
    </lineage>
</organism>
<dbReference type="STRING" id="398767.Glov_3283"/>
<dbReference type="eggNOG" id="COG1191">
    <property type="taxonomic scope" value="Bacteria"/>
</dbReference>
<dbReference type="GO" id="GO:0003899">
    <property type="term" value="F:DNA-directed RNA polymerase activity"/>
    <property type="evidence" value="ECO:0007669"/>
    <property type="project" value="InterPro"/>
</dbReference>
<dbReference type="OrthoDB" id="9799825at2"/>
<dbReference type="NCBIfam" id="TIGR02479">
    <property type="entry name" value="FliA_WhiG"/>
    <property type="match status" value="1"/>
</dbReference>
<dbReference type="GO" id="GO:0016987">
    <property type="term" value="F:sigma factor activity"/>
    <property type="evidence" value="ECO:0007669"/>
    <property type="project" value="UniProtKB-KW"/>
</dbReference>
<evidence type="ECO:0000256" key="3">
    <source>
        <dbReference type="ARBA" id="ARBA00023125"/>
    </source>
</evidence>
<keyword evidence="1" id="KW-0805">Transcription regulation</keyword>
<feature type="domain" description="RNA polymerase sigma-70 region 3" evidence="5">
    <location>
        <begin position="104"/>
        <end position="177"/>
    </location>
</feature>
<reference evidence="8 9" key="1">
    <citation type="submission" date="2008-05" db="EMBL/GenBank/DDBJ databases">
        <title>Complete sequence of chromosome of Geobacter lovleyi SZ.</title>
        <authorList>
            <consortium name="US DOE Joint Genome Institute"/>
            <person name="Lucas S."/>
            <person name="Copeland A."/>
            <person name="Lapidus A."/>
            <person name="Glavina del Rio T."/>
            <person name="Dalin E."/>
            <person name="Tice H."/>
            <person name="Bruce D."/>
            <person name="Goodwin L."/>
            <person name="Pitluck S."/>
            <person name="Chertkov O."/>
            <person name="Meincke L."/>
            <person name="Brettin T."/>
            <person name="Detter J.C."/>
            <person name="Han C."/>
            <person name="Tapia R."/>
            <person name="Kuske C.R."/>
            <person name="Schmutz J."/>
            <person name="Larimer F."/>
            <person name="Land M."/>
            <person name="Hauser L."/>
            <person name="Kyrpides N."/>
            <person name="Mikhailova N."/>
            <person name="Sung Y."/>
            <person name="Fletcher K.E."/>
            <person name="Ritalahti K.M."/>
            <person name="Loeffler F.E."/>
            <person name="Richardson P."/>
        </authorList>
    </citation>
    <scope>NUCLEOTIDE SEQUENCE [LARGE SCALE GENOMIC DNA]</scope>
    <source>
        <strain evidence="9">ATCC BAA-1151 / DSM 17278 / SZ</strain>
    </source>
</reference>
<dbReference type="InterPro" id="IPR007624">
    <property type="entry name" value="RNA_pol_sigma70_r3"/>
</dbReference>
<dbReference type="PANTHER" id="PTHR30385:SF7">
    <property type="entry name" value="RNA POLYMERASE SIGMA FACTOR FLIA"/>
    <property type="match status" value="1"/>
</dbReference>
<dbReference type="PRINTS" id="PR00046">
    <property type="entry name" value="SIGMA70FCT"/>
</dbReference>
<evidence type="ECO:0000256" key="1">
    <source>
        <dbReference type="ARBA" id="ARBA00023015"/>
    </source>
</evidence>
<accession>B3EAV6</accession>
<name>B3EAV6_TRIL1</name>